<dbReference type="GeneID" id="83174991"/>
<keyword evidence="1" id="KW-0732">Signal</keyword>
<dbReference type="AlphaFoldDB" id="A0A9W9NH05"/>
<feature type="signal peptide" evidence="1">
    <location>
        <begin position="1"/>
        <end position="19"/>
    </location>
</feature>
<gene>
    <name evidence="2" type="ORF">N7498_000628</name>
</gene>
<evidence type="ECO:0000313" key="3">
    <source>
        <dbReference type="Proteomes" id="UP001150904"/>
    </source>
</evidence>
<dbReference type="SUPFAM" id="SSF53254">
    <property type="entry name" value="Phosphoglycerate mutase-like"/>
    <property type="match status" value="1"/>
</dbReference>
<dbReference type="Pfam" id="PF00300">
    <property type="entry name" value="His_Phos_1"/>
    <property type="match status" value="1"/>
</dbReference>
<dbReference type="PANTHER" id="PTHR48100">
    <property type="entry name" value="BROAD-SPECIFICITY PHOSPHATASE YOR283W-RELATED"/>
    <property type="match status" value="1"/>
</dbReference>
<evidence type="ECO:0000256" key="1">
    <source>
        <dbReference type="SAM" id="SignalP"/>
    </source>
</evidence>
<comment type="caution">
    <text evidence="2">The sequence shown here is derived from an EMBL/GenBank/DDBJ whole genome shotgun (WGS) entry which is preliminary data.</text>
</comment>
<dbReference type="RefSeq" id="XP_058313102.1">
    <property type="nucleotide sequence ID" value="XM_058447691.1"/>
</dbReference>
<dbReference type="InterPro" id="IPR029033">
    <property type="entry name" value="His_PPase_superfam"/>
</dbReference>
<feature type="chain" id="PRO_5040987249" evidence="1">
    <location>
        <begin position="20"/>
        <end position="361"/>
    </location>
</feature>
<dbReference type="InterPro" id="IPR013078">
    <property type="entry name" value="His_Pase_superF_clade-1"/>
</dbReference>
<name>A0A9W9NH05_9EURO</name>
<reference evidence="2" key="1">
    <citation type="submission" date="2022-12" db="EMBL/GenBank/DDBJ databases">
        <authorList>
            <person name="Petersen C."/>
        </authorList>
    </citation>
    <scope>NUCLEOTIDE SEQUENCE</scope>
    <source>
        <strain evidence="2">IBT 15544</strain>
    </source>
</reference>
<dbReference type="PANTHER" id="PTHR48100:SF32">
    <property type="entry name" value="ANCHORED PROTEIN, PUTATIVE (AFU_ORTHOLOGUE AFUA_1G10590)-RELATED"/>
    <property type="match status" value="1"/>
</dbReference>
<keyword evidence="3" id="KW-1185">Reference proteome</keyword>
<dbReference type="EMBL" id="JAPQKR010000004">
    <property type="protein sequence ID" value="KAJ5218529.1"/>
    <property type="molecule type" value="Genomic_DNA"/>
</dbReference>
<dbReference type="CDD" id="cd07040">
    <property type="entry name" value="HP"/>
    <property type="match status" value="1"/>
</dbReference>
<accession>A0A9W9NH05</accession>
<protein>
    <submittedName>
        <fullName evidence="2">Histidine phosphatase superfamily clade-1</fullName>
    </submittedName>
</protein>
<dbReference type="Gene3D" id="3.40.50.1240">
    <property type="entry name" value="Phosphoglycerate mutase-like"/>
    <property type="match status" value="1"/>
</dbReference>
<proteinExistence type="predicted"/>
<sequence>MKLSALSQALLGFTASVHASTIQYSTVTGYFLQDEASTDPSTFDYTAVNFGLINRTYPADKELKHHQSLTQWERFYHQVQKLNDDSPCNVEYKVLFLGRHGNGWHNSAETYYGTPAWNCYWAELNGNSTVTWFDAALTPAGEDQALVAHNFWQRLINEQHIHTPDNYIISPLIRTLQTANLTFNGLDLPHGAAPFAPVIKELFREGISIHTCDHRHNKTYIHSLFPSWRIEPGFTEQDELWNGVTAETTAAQKARSTRALDEVFFTEEYSKKNSYVSVTSHSGEIASILSVLGHRRFSLNTGAVIPVLVRAEHVKGENTATSSLPWTASAHCTSPPVTSVSACVCASSASPVTTPLVATGI</sequence>
<dbReference type="Proteomes" id="UP001150904">
    <property type="component" value="Unassembled WGS sequence"/>
</dbReference>
<dbReference type="InterPro" id="IPR050275">
    <property type="entry name" value="PGM_Phosphatase"/>
</dbReference>
<dbReference type="GO" id="GO:0016791">
    <property type="term" value="F:phosphatase activity"/>
    <property type="evidence" value="ECO:0007669"/>
    <property type="project" value="TreeGrafter"/>
</dbReference>
<dbReference type="OrthoDB" id="496981at2759"/>
<organism evidence="2 3">
    <name type="scientific">Penicillium cinerascens</name>
    <dbReference type="NCBI Taxonomy" id="70096"/>
    <lineage>
        <taxon>Eukaryota</taxon>
        <taxon>Fungi</taxon>
        <taxon>Dikarya</taxon>
        <taxon>Ascomycota</taxon>
        <taxon>Pezizomycotina</taxon>
        <taxon>Eurotiomycetes</taxon>
        <taxon>Eurotiomycetidae</taxon>
        <taxon>Eurotiales</taxon>
        <taxon>Aspergillaceae</taxon>
        <taxon>Penicillium</taxon>
    </lineage>
</organism>
<dbReference type="GO" id="GO:0005737">
    <property type="term" value="C:cytoplasm"/>
    <property type="evidence" value="ECO:0007669"/>
    <property type="project" value="TreeGrafter"/>
</dbReference>
<evidence type="ECO:0000313" key="2">
    <source>
        <dbReference type="EMBL" id="KAJ5218529.1"/>
    </source>
</evidence>
<reference evidence="2" key="2">
    <citation type="journal article" date="2023" name="IMA Fungus">
        <title>Comparative genomic study of the Penicillium genus elucidates a diverse pangenome and 15 lateral gene transfer events.</title>
        <authorList>
            <person name="Petersen C."/>
            <person name="Sorensen T."/>
            <person name="Nielsen M.R."/>
            <person name="Sondergaard T.E."/>
            <person name="Sorensen J.L."/>
            <person name="Fitzpatrick D.A."/>
            <person name="Frisvad J.C."/>
            <person name="Nielsen K.L."/>
        </authorList>
    </citation>
    <scope>NUCLEOTIDE SEQUENCE</scope>
    <source>
        <strain evidence="2">IBT 15544</strain>
    </source>
</reference>